<dbReference type="InterPro" id="IPR017900">
    <property type="entry name" value="4Fe4S_Fe_S_CS"/>
</dbReference>
<sequence length="69" mass="7560">MVVRVDECKGCGCCVDVCPRNVLELSKDLNRMGYHPCVYLGEGCIACGFCFYSCPEPGAITVYVKEEGE</sequence>
<organism evidence="5 6">
    <name type="scientific">Eiseniibacteriota bacterium</name>
    <dbReference type="NCBI Taxonomy" id="2212470"/>
    <lineage>
        <taxon>Bacteria</taxon>
        <taxon>Candidatus Eiseniibacteriota</taxon>
    </lineage>
</organism>
<protein>
    <submittedName>
        <fullName evidence="5">4Fe-4S dicluster domain-containing protein</fullName>
    </submittedName>
</protein>
<evidence type="ECO:0000256" key="3">
    <source>
        <dbReference type="ARBA" id="ARBA00023014"/>
    </source>
</evidence>
<dbReference type="Proteomes" id="UP000748308">
    <property type="component" value="Unassembled WGS sequence"/>
</dbReference>
<accession>A0A937X9U6</accession>
<gene>
    <name evidence="5" type="ORF">FJY75_10850</name>
</gene>
<dbReference type="InterPro" id="IPR017896">
    <property type="entry name" value="4Fe4S_Fe-S-bd"/>
</dbReference>
<dbReference type="GO" id="GO:0051536">
    <property type="term" value="F:iron-sulfur cluster binding"/>
    <property type="evidence" value="ECO:0007669"/>
    <property type="project" value="UniProtKB-KW"/>
</dbReference>
<keyword evidence="3" id="KW-0411">Iron-sulfur</keyword>
<evidence type="ECO:0000256" key="1">
    <source>
        <dbReference type="ARBA" id="ARBA00022723"/>
    </source>
</evidence>
<evidence type="ECO:0000256" key="2">
    <source>
        <dbReference type="ARBA" id="ARBA00023004"/>
    </source>
</evidence>
<feature type="domain" description="4Fe-4S ferredoxin-type" evidence="4">
    <location>
        <begin position="1"/>
        <end position="28"/>
    </location>
</feature>
<dbReference type="PROSITE" id="PS51379">
    <property type="entry name" value="4FE4S_FER_2"/>
    <property type="match status" value="2"/>
</dbReference>
<dbReference type="Pfam" id="PF12838">
    <property type="entry name" value="Fer4_7"/>
    <property type="match status" value="1"/>
</dbReference>
<dbReference type="Gene3D" id="3.30.70.20">
    <property type="match status" value="1"/>
</dbReference>
<comment type="caution">
    <text evidence="5">The sequence shown here is derived from an EMBL/GenBank/DDBJ whole genome shotgun (WGS) entry which is preliminary data.</text>
</comment>
<dbReference type="AlphaFoldDB" id="A0A937X9U6"/>
<dbReference type="EMBL" id="VGIY01000327">
    <property type="protein sequence ID" value="MBM3318336.1"/>
    <property type="molecule type" value="Genomic_DNA"/>
</dbReference>
<proteinExistence type="predicted"/>
<feature type="domain" description="4Fe-4S ferredoxin-type" evidence="4">
    <location>
        <begin position="34"/>
        <end position="65"/>
    </location>
</feature>
<dbReference type="GO" id="GO:0046872">
    <property type="term" value="F:metal ion binding"/>
    <property type="evidence" value="ECO:0007669"/>
    <property type="project" value="UniProtKB-KW"/>
</dbReference>
<evidence type="ECO:0000259" key="4">
    <source>
        <dbReference type="PROSITE" id="PS51379"/>
    </source>
</evidence>
<evidence type="ECO:0000313" key="6">
    <source>
        <dbReference type="Proteomes" id="UP000748308"/>
    </source>
</evidence>
<keyword evidence="1" id="KW-0479">Metal-binding</keyword>
<dbReference type="SUPFAM" id="SSF54862">
    <property type="entry name" value="4Fe-4S ferredoxins"/>
    <property type="match status" value="1"/>
</dbReference>
<name>A0A937X9U6_UNCEI</name>
<reference evidence="5" key="1">
    <citation type="submission" date="2019-03" db="EMBL/GenBank/DDBJ databases">
        <title>Lake Tanganyika Metagenome-Assembled Genomes (MAGs).</title>
        <authorList>
            <person name="Tran P."/>
        </authorList>
    </citation>
    <scope>NUCLEOTIDE SEQUENCE</scope>
    <source>
        <strain evidence="5">M_DeepCast_400m_m2_100</strain>
    </source>
</reference>
<dbReference type="PROSITE" id="PS00198">
    <property type="entry name" value="4FE4S_FER_1"/>
    <property type="match status" value="2"/>
</dbReference>
<keyword evidence="2" id="KW-0408">Iron</keyword>
<evidence type="ECO:0000313" key="5">
    <source>
        <dbReference type="EMBL" id="MBM3318336.1"/>
    </source>
</evidence>